<name>A0A9D4RNE0_DREPO</name>
<dbReference type="EMBL" id="JAIWYP010000002">
    <property type="protein sequence ID" value="KAH3875356.1"/>
    <property type="molecule type" value="Genomic_DNA"/>
</dbReference>
<evidence type="ECO:0000313" key="1">
    <source>
        <dbReference type="EMBL" id="KAH3875356.1"/>
    </source>
</evidence>
<reference evidence="1" key="1">
    <citation type="journal article" date="2019" name="bioRxiv">
        <title>The Genome of the Zebra Mussel, Dreissena polymorpha: A Resource for Invasive Species Research.</title>
        <authorList>
            <person name="McCartney M.A."/>
            <person name="Auch B."/>
            <person name="Kono T."/>
            <person name="Mallez S."/>
            <person name="Zhang Y."/>
            <person name="Obille A."/>
            <person name="Becker A."/>
            <person name="Abrahante J.E."/>
            <person name="Garbe J."/>
            <person name="Badalamenti J.P."/>
            <person name="Herman A."/>
            <person name="Mangelson H."/>
            <person name="Liachko I."/>
            <person name="Sullivan S."/>
            <person name="Sone E.D."/>
            <person name="Koren S."/>
            <person name="Silverstein K.A.T."/>
            <person name="Beckman K.B."/>
            <person name="Gohl D.M."/>
        </authorList>
    </citation>
    <scope>NUCLEOTIDE SEQUENCE</scope>
    <source>
        <strain evidence="1">Duluth1</strain>
        <tissue evidence="1">Whole animal</tissue>
    </source>
</reference>
<sequence>MATTVREHAPTVLVASVIKLSVFAKAHAWTAISGKSVTPVAAIDARAVRSLLERVWFAMSELTELLVNSIAVTSASRCRQVSFPVTR</sequence>
<dbReference type="Proteomes" id="UP000828390">
    <property type="component" value="Unassembled WGS sequence"/>
</dbReference>
<protein>
    <submittedName>
        <fullName evidence="1">Uncharacterized protein</fullName>
    </submittedName>
</protein>
<proteinExistence type="predicted"/>
<accession>A0A9D4RNE0</accession>
<keyword evidence="2" id="KW-1185">Reference proteome</keyword>
<gene>
    <name evidence="1" type="ORF">DPMN_038619</name>
</gene>
<dbReference type="AlphaFoldDB" id="A0A9D4RNE0"/>
<organism evidence="1 2">
    <name type="scientific">Dreissena polymorpha</name>
    <name type="common">Zebra mussel</name>
    <name type="synonym">Mytilus polymorpha</name>
    <dbReference type="NCBI Taxonomy" id="45954"/>
    <lineage>
        <taxon>Eukaryota</taxon>
        <taxon>Metazoa</taxon>
        <taxon>Spiralia</taxon>
        <taxon>Lophotrochozoa</taxon>
        <taxon>Mollusca</taxon>
        <taxon>Bivalvia</taxon>
        <taxon>Autobranchia</taxon>
        <taxon>Heteroconchia</taxon>
        <taxon>Euheterodonta</taxon>
        <taxon>Imparidentia</taxon>
        <taxon>Neoheterodontei</taxon>
        <taxon>Myida</taxon>
        <taxon>Dreissenoidea</taxon>
        <taxon>Dreissenidae</taxon>
        <taxon>Dreissena</taxon>
    </lineage>
</organism>
<comment type="caution">
    <text evidence="1">The sequence shown here is derived from an EMBL/GenBank/DDBJ whole genome shotgun (WGS) entry which is preliminary data.</text>
</comment>
<evidence type="ECO:0000313" key="2">
    <source>
        <dbReference type="Proteomes" id="UP000828390"/>
    </source>
</evidence>
<reference evidence="1" key="2">
    <citation type="submission" date="2020-11" db="EMBL/GenBank/DDBJ databases">
        <authorList>
            <person name="McCartney M.A."/>
            <person name="Auch B."/>
            <person name="Kono T."/>
            <person name="Mallez S."/>
            <person name="Becker A."/>
            <person name="Gohl D.M."/>
            <person name="Silverstein K.A.T."/>
            <person name="Koren S."/>
            <person name="Bechman K.B."/>
            <person name="Herman A."/>
            <person name="Abrahante J.E."/>
            <person name="Garbe J."/>
        </authorList>
    </citation>
    <scope>NUCLEOTIDE SEQUENCE</scope>
    <source>
        <strain evidence="1">Duluth1</strain>
        <tissue evidence="1">Whole animal</tissue>
    </source>
</reference>